<evidence type="ECO:0000256" key="2">
    <source>
        <dbReference type="ARBA" id="ARBA00023043"/>
    </source>
</evidence>
<keyword evidence="4" id="KW-1133">Transmembrane helix</keyword>
<dbReference type="GO" id="GO:0005886">
    <property type="term" value="C:plasma membrane"/>
    <property type="evidence" value="ECO:0007669"/>
    <property type="project" value="TreeGrafter"/>
</dbReference>
<dbReference type="EMBL" id="JAUESC010000004">
    <property type="protein sequence ID" value="KAK0594951.1"/>
    <property type="molecule type" value="Genomic_DNA"/>
</dbReference>
<feature type="region of interest" description="Disordered" evidence="3">
    <location>
        <begin position="532"/>
        <end position="560"/>
    </location>
</feature>
<feature type="transmembrane region" description="Helical" evidence="4">
    <location>
        <begin position="289"/>
        <end position="312"/>
    </location>
</feature>
<evidence type="ECO:0000313" key="5">
    <source>
        <dbReference type="EMBL" id="KAK0594951.1"/>
    </source>
</evidence>
<gene>
    <name evidence="5" type="ORF">LWI29_002064</name>
</gene>
<dbReference type="PANTHER" id="PTHR24186">
    <property type="entry name" value="PROTEIN PHOSPHATASE 1 REGULATORY SUBUNIT"/>
    <property type="match status" value="1"/>
</dbReference>
<keyword evidence="6" id="KW-1185">Reference proteome</keyword>
<evidence type="ECO:0000256" key="3">
    <source>
        <dbReference type="SAM" id="MobiDB-lite"/>
    </source>
</evidence>
<proteinExistence type="predicted"/>
<dbReference type="InterPro" id="IPR036770">
    <property type="entry name" value="Ankyrin_rpt-contain_sf"/>
</dbReference>
<reference evidence="5" key="1">
    <citation type="journal article" date="2022" name="Plant J.">
        <title>Strategies of tolerance reflected in two North American maple genomes.</title>
        <authorList>
            <person name="McEvoy S.L."/>
            <person name="Sezen U.U."/>
            <person name="Trouern-Trend A."/>
            <person name="McMahon S.M."/>
            <person name="Schaberg P.G."/>
            <person name="Yang J."/>
            <person name="Wegrzyn J.L."/>
            <person name="Swenson N.G."/>
        </authorList>
    </citation>
    <scope>NUCLEOTIDE SEQUENCE</scope>
    <source>
        <strain evidence="5">NS2018</strain>
    </source>
</reference>
<protein>
    <recommendedName>
        <fullName evidence="7">PGG domain-containing protein</fullName>
    </recommendedName>
</protein>
<dbReference type="PANTHER" id="PTHR24186:SF38">
    <property type="entry name" value="ANKYRIN REPEAT FAMILY PROTEIN"/>
    <property type="match status" value="1"/>
</dbReference>
<reference evidence="5" key="2">
    <citation type="submission" date="2023-06" db="EMBL/GenBank/DDBJ databases">
        <authorList>
            <person name="Swenson N.G."/>
            <person name="Wegrzyn J.L."/>
            <person name="Mcevoy S.L."/>
        </authorList>
    </citation>
    <scope>NUCLEOTIDE SEQUENCE</scope>
    <source>
        <strain evidence="5">NS2018</strain>
        <tissue evidence="5">Leaf</tissue>
    </source>
</reference>
<sequence>MAASNNSSVSSKLLDAITNDDMEAWQPLISANPKVFDLAVWPENPLILACKLRRFAFILVIGNIKPELALQKIQDGTTILHLSCIYGDDEMVRALVGLHFDQLYYVKDRELSMIPLHKAVMHGRVDVISLLLSACPDSIGELTSEKQTVFHLAADYCNPDAFEVLFGEAKKLNKEYLLDAQDCHGNAVLHIAVQNKQLRIVKMCLPDLTSTTGYGFPICVNAKNMKGETALDLYDKIPDPDYETRHIDFILREAIRREVSLSYDPGLHHHHPKWSGTIPPWRTLETKNVLLVVLAIFIGLAFTLTCSLPTFFPKEYLVAIALVFELKDLVNGKFPLIFYIMSFITVLLTTSTCILSVLLYSLPCGSLMLLGAFATFFLYLLLSYFVMPKFSVRVGSRHRLSSYYLMLILAISFIFIGSLIIHLGNCVISRFYNYAKCVTNKVLSKFWSPSKKRLPIHNPSFKIQMGQNPKEETTEHKLSKLTKRRGRPRRWYNREKTLKTKYHGRLYTAKSTDNNNASQNNEKRHLKTMIAADHDDKSATNTTGKATNSLQTQNTQLGND</sequence>
<dbReference type="InterPro" id="IPR002110">
    <property type="entry name" value="Ankyrin_rpt"/>
</dbReference>
<feature type="transmembrane region" description="Helical" evidence="4">
    <location>
        <begin position="336"/>
        <end position="360"/>
    </location>
</feature>
<evidence type="ECO:0000256" key="1">
    <source>
        <dbReference type="ARBA" id="ARBA00022737"/>
    </source>
</evidence>
<evidence type="ECO:0000313" key="6">
    <source>
        <dbReference type="Proteomes" id="UP001168877"/>
    </source>
</evidence>
<evidence type="ECO:0000256" key="4">
    <source>
        <dbReference type="SAM" id="Phobius"/>
    </source>
</evidence>
<keyword evidence="1" id="KW-0677">Repeat</keyword>
<dbReference type="AlphaFoldDB" id="A0AA39SKZ3"/>
<keyword evidence="2" id="KW-0040">ANK repeat</keyword>
<feature type="transmembrane region" description="Helical" evidence="4">
    <location>
        <begin position="402"/>
        <end position="423"/>
    </location>
</feature>
<accession>A0AA39SKZ3</accession>
<keyword evidence="4" id="KW-0812">Transmembrane</keyword>
<dbReference type="Pfam" id="PF13637">
    <property type="entry name" value="Ank_4"/>
    <property type="match status" value="1"/>
</dbReference>
<organism evidence="5 6">
    <name type="scientific">Acer saccharum</name>
    <name type="common">Sugar maple</name>
    <dbReference type="NCBI Taxonomy" id="4024"/>
    <lineage>
        <taxon>Eukaryota</taxon>
        <taxon>Viridiplantae</taxon>
        <taxon>Streptophyta</taxon>
        <taxon>Embryophyta</taxon>
        <taxon>Tracheophyta</taxon>
        <taxon>Spermatophyta</taxon>
        <taxon>Magnoliopsida</taxon>
        <taxon>eudicotyledons</taxon>
        <taxon>Gunneridae</taxon>
        <taxon>Pentapetalae</taxon>
        <taxon>rosids</taxon>
        <taxon>malvids</taxon>
        <taxon>Sapindales</taxon>
        <taxon>Sapindaceae</taxon>
        <taxon>Hippocastanoideae</taxon>
        <taxon>Acereae</taxon>
        <taxon>Acer</taxon>
    </lineage>
</organism>
<feature type="transmembrane region" description="Helical" evidence="4">
    <location>
        <begin position="367"/>
        <end position="387"/>
    </location>
</feature>
<dbReference type="SMART" id="SM00248">
    <property type="entry name" value="ANK"/>
    <property type="match status" value="4"/>
</dbReference>
<feature type="compositionally biased region" description="Polar residues" evidence="3">
    <location>
        <begin position="539"/>
        <end position="560"/>
    </location>
</feature>
<evidence type="ECO:0008006" key="7">
    <source>
        <dbReference type="Google" id="ProtNLM"/>
    </source>
</evidence>
<comment type="caution">
    <text evidence="5">The sequence shown here is derived from an EMBL/GenBank/DDBJ whole genome shotgun (WGS) entry which is preliminary data.</text>
</comment>
<dbReference type="Proteomes" id="UP001168877">
    <property type="component" value="Unassembled WGS sequence"/>
</dbReference>
<name>A0AA39SKZ3_ACESA</name>
<keyword evidence="4" id="KW-0472">Membrane</keyword>
<dbReference type="Gene3D" id="1.25.40.20">
    <property type="entry name" value="Ankyrin repeat-containing domain"/>
    <property type="match status" value="1"/>
</dbReference>
<dbReference type="SUPFAM" id="SSF48403">
    <property type="entry name" value="Ankyrin repeat"/>
    <property type="match status" value="1"/>
</dbReference>